<dbReference type="PANTHER" id="PTHR34663:SF9">
    <property type="entry name" value="OS06G0637400 PROTEIN"/>
    <property type="match status" value="1"/>
</dbReference>
<dbReference type="InterPro" id="IPR044700">
    <property type="entry name" value="PIP2/PIPL1"/>
</dbReference>
<name>A0AAD8ICH8_9APIA</name>
<dbReference type="AlphaFoldDB" id="A0AAD8ICH8"/>
<feature type="signal peptide" evidence="2">
    <location>
        <begin position="1"/>
        <end position="27"/>
    </location>
</feature>
<gene>
    <name evidence="3" type="ORF">POM88_020964</name>
</gene>
<evidence type="ECO:0000313" key="4">
    <source>
        <dbReference type="Proteomes" id="UP001237642"/>
    </source>
</evidence>
<proteinExistence type="predicted"/>
<dbReference type="PANTHER" id="PTHR34663">
    <property type="entry name" value="OS06G0637400 PROTEIN"/>
    <property type="match status" value="1"/>
</dbReference>
<evidence type="ECO:0000256" key="2">
    <source>
        <dbReference type="SAM" id="SignalP"/>
    </source>
</evidence>
<reference evidence="3" key="2">
    <citation type="submission" date="2023-05" db="EMBL/GenBank/DDBJ databases">
        <authorList>
            <person name="Schelkunov M.I."/>
        </authorList>
    </citation>
    <scope>NUCLEOTIDE SEQUENCE</scope>
    <source>
        <strain evidence="3">Hsosn_3</strain>
        <tissue evidence="3">Leaf</tissue>
    </source>
</reference>
<feature type="region of interest" description="Disordered" evidence="1">
    <location>
        <begin position="80"/>
        <end position="100"/>
    </location>
</feature>
<organism evidence="3 4">
    <name type="scientific">Heracleum sosnowskyi</name>
    <dbReference type="NCBI Taxonomy" id="360622"/>
    <lineage>
        <taxon>Eukaryota</taxon>
        <taxon>Viridiplantae</taxon>
        <taxon>Streptophyta</taxon>
        <taxon>Embryophyta</taxon>
        <taxon>Tracheophyta</taxon>
        <taxon>Spermatophyta</taxon>
        <taxon>Magnoliopsida</taxon>
        <taxon>eudicotyledons</taxon>
        <taxon>Gunneridae</taxon>
        <taxon>Pentapetalae</taxon>
        <taxon>asterids</taxon>
        <taxon>campanulids</taxon>
        <taxon>Apiales</taxon>
        <taxon>Apiaceae</taxon>
        <taxon>Apioideae</taxon>
        <taxon>apioid superclade</taxon>
        <taxon>Tordylieae</taxon>
        <taxon>Tordyliinae</taxon>
        <taxon>Heracleum</taxon>
    </lineage>
</organism>
<keyword evidence="2" id="KW-0732">Signal</keyword>
<dbReference type="EMBL" id="JAUIZM010000005">
    <property type="protein sequence ID" value="KAK1383229.1"/>
    <property type="molecule type" value="Genomic_DNA"/>
</dbReference>
<evidence type="ECO:0000256" key="1">
    <source>
        <dbReference type="SAM" id="MobiDB-lite"/>
    </source>
</evidence>
<accession>A0AAD8ICH8</accession>
<sequence length="100" mass="10323">MARSRMNFCIALLALVLINTFVHVANARPLNSNPVKVDTDANVDVGSFFDGLALGSMKQSGGSSSGAGYKFTVSSQTLGGIKDSGPSPGVGHSYVTDTKN</sequence>
<evidence type="ECO:0000313" key="3">
    <source>
        <dbReference type="EMBL" id="KAK1383229.1"/>
    </source>
</evidence>
<dbReference type="Proteomes" id="UP001237642">
    <property type="component" value="Unassembled WGS sequence"/>
</dbReference>
<reference evidence="3" key="1">
    <citation type="submission" date="2023-02" db="EMBL/GenBank/DDBJ databases">
        <title>Genome of toxic invasive species Heracleum sosnowskyi carries increased number of genes despite the absence of recent whole-genome duplications.</title>
        <authorList>
            <person name="Schelkunov M."/>
            <person name="Shtratnikova V."/>
            <person name="Makarenko M."/>
            <person name="Klepikova A."/>
            <person name="Omelchenko D."/>
            <person name="Novikova G."/>
            <person name="Obukhova E."/>
            <person name="Bogdanov V."/>
            <person name="Penin A."/>
            <person name="Logacheva M."/>
        </authorList>
    </citation>
    <scope>NUCLEOTIDE SEQUENCE</scope>
    <source>
        <strain evidence="3">Hsosn_3</strain>
        <tissue evidence="3">Leaf</tissue>
    </source>
</reference>
<dbReference type="GO" id="GO:0050793">
    <property type="term" value="P:regulation of developmental process"/>
    <property type="evidence" value="ECO:0007669"/>
    <property type="project" value="InterPro"/>
</dbReference>
<dbReference type="GO" id="GO:0045087">
    <property type="term" value="P:innate immune response"/>
    <property type="evidence" value="ECO:0007669"/>
    <property type="project" value="InterPro"/>
</dbReference>
<protein>
    <submittedName>
        <fullName evidence="3">PAMP-induced secreted peptide 2</fullName>
    </submittedName>
</protein>
<keyword evidence="4" id="KW-1185">Reference proteome</keyword>
<feature type="chain" id="PRO_5042001405" evidence="2">
    <location>
        <begin position="28"/>
        <end position="100"/>
    </location>
</feature>
<comment type="caution">
    <text evidence="3">The sequence shown here is derived from an EMBL/GenBank/DDBJ whole genome shotgun (WGS) entry which is preliminary data.</text>
</comment>